<comment type="caution">
    <text evidence="1">The sequence shown here is derived from an EMBL/GenBank/DDBJ whole genome shotgun (WGS) entry which is preliminary data.</text>
</comment>
<name>A0A928VUJ4_9CYAN</name>
<organism evidence="1 2">
    <name type="scientific">Romeriopsis navalis LEGE 11480</name>
    <dbReference type="NCBI Taxonomy" id="2777977"/>
    <lineage>
        <taxon>Bacteria</taxon>
        <taxon>Bacillati</taxon>
        <taxon>Cyanobacteriota</taxon>
        <taxon>Cyanophyceae</taxon>
        <taxon>Leptolyngbyales</taxon>
        <taxon>Leptolyngbyaceae</taxon>
        <taxon>Romeriopsis</taxon>
        <taxon>Romeriopsis navalis</taxon>
    </lineage>
</organism>
<dbReference type="EMBL" id="JADEXQ010000100">
    <property type="protein sequence ID" value="MBE9032334.1"/>
    <property type="molecule type" value="Genomic_DNA"/>
</dbReference>
<keyword evidence="2" id="KW-1185">Reference proteome</keyword>
<accession>A0A928VUJ4</accession>
<protein>
    <submittedName>
        <fullName evidence="1">DUF4278 domain-containing protein</fullName>
    </submittedName>
</protein>
<reference evidence="1" key="1">
    <citation type="submission" date="2020-10" db="EMBL/GenBank/DDBJ databases">
        <authorList>
            <person name="Castelo-Branco R."/>
            <person name="Eusebio N."/>
            <person name="Adriana R."/>
            <person name="Vieira A."/>
            <person name="Brugerolle De Fraissinette N."/>
            <person name="Rezende De Castro R."/>
            <person name="Schneider M.P."/>
            <person name="Vasconcelos V."/>
            <person name="Leao P.N."/>
        </authorList>
    </citation>
    <scope>NUCLEOTIDE SEQUENCE</scope>
    <source>
        <strain evidence="1">LEGE 11480</strain>
    </source>
</reference>
<dbReference type="Pfam" id="PF14105">
    <property type="entry name" value="DUF4278"/>
    <property type="match status" value="1"/>
</dbReference>
<dbReference type="RefSeq" id="WP_264327154.1">
    <property type="nucleotide sequence ID" value="NZ_JADEXQ010000100.1"/>
</dbReference>
<dbReference type="AlphaFoldDB" id="A0A928VUJ4"/>
<evidence type="ECO:0000313" key="2">
    <source>
        <dbReference type="Proteomes" id="UP000625316"/>
    </source>
</evidence>
<evidence type="ECO:0000313" key="1">
    <source>
        <dbReference type="EMBL" id="MBE9032334.1"/>
    </source>
</evidence>
<gene>
    <name evidence="1" type="ORF">IQ266_21590</name>
</gene>
<dbReference type="InterPro" id="IPR025458">
    <property type="entry name" value="DUF4278"/>
</dbReference>
<dbReference type="Proteomes" id="UP000625316">
    <property type="component" value="Unassembled WGS sequence"/>
</dbReference>
<proteinExistence type="predicted"/>
<sequence length="70" mass="8094">MFTSIHIRGEIMQFIYRGVKYNSQPNAAKVREGEVGGKYRGQVWHRHLNTEKAAQKPLHNLKYRGVALTL</sequence>